<evidence type="ECO:0000256" key="1">
    <source>
        <dbReference type="SAM" id="MobiDB-lite"/>
    </source>
</evidence>
<dbReference type="Proteomes" id="UP000199323">
    <property type="component" value="Unassembled WGS sequence"/>
</dbReference>
<dbReference type="AlphaFoldDB" id="A0A1I2DQI5"/>
<organism evidence="3 4">
    <name type="scientific">Actinacidiphila alni</name>
    <dbReference type="NCBI Taxonomy" id="380248"/>
    <lineage>
        <taxon>Bacteria</taxon>
        <taxon>Bacillati</taxon>
        <taxon>Actinomycetota</taxon>
        <taxon>Actinomycetes</taxon>
        <taxon>Kitasatosporales</taxon>
        <taxon>Streptomycetaceae</taxon>
        <taxon>Actinacidiphila</taxon>
    </lineage>
</organism>
<dbReference type="InterPro" id="IPR047816">
    <property type="entry name" value="SCO1431-like"/>
</dbReference>
<gene>
    <name evidence="3" type="ORF">SAMN05216251_105349</name>
</gene>
<evidence type="ECO:0000313" key="3">
    <source>
        <dbReference type="EMBL" id="SFE82785.1"/>
    </source>
</evidence>
<keyword evidence="2" id="KW-1133">Transmembrane helix</keyword>
<sequence length="49" mass="5350">MSDFAAPRPHTEPVTGTGGPKDRKHLVEQIAGWTLTVVVAMLIVQLHLM</sequence>
<feature type="region of interest" description="Disordered" evidence="1">
    <location>
        <begin position="1"/>
        <end position="22"/>
    </location>
</feature>
<feature type="transmembrane region" description="Helical" evidence="2">
    <location>
        <begin position="30"/>
        <end position="48"/>
    </location>
</feature>
<evidence type="ECO:0000313" key="4">
    <source>
        <dbReference type="Proteomes" id="UP000199323"/>
    </source>
</evidence>
<reference evidence="4" key="1">
    <citation type="submission" date="2016-10" db="EMBL/GenBank/DDBJ databases">
        <authorList>
            <person name="Varghese N."/>
            <person name="Submissions S."/>
        </authorList>
    </citation>
    <scope>NUCLEOTIDE SEQUENCE [LARGE SCALE GENOMIC DNA]</scope>
    <source>
        <strain evidence="4">CGMCC 4.3510</strain>
    </source>
</reference>
<name>A0A1I2DQI5_9ACTN</name>
<dbReference type="STRING" id="380248.SAMN05216251_105349"/>
<keyword evidence="2" id="KW-0472">Membrane</keyword>
<evidence type="ECO:0000256" key="2">
    <source>
        <dbReference type="SAM" id="Phobius"/>
    </source>
</evidence>
<dbReference type="RefSeq" id="WP_245795969.1">
    <property type="nucleotide sequence ID" value="NZ_FONG01000005.1"/>
</dbReference>
<evidence type="ECO:0008006" key="5">
    <source>
        <dbReference type="Google" id="ProtNLM"/>
    </source>
</evidence>
<dbReference type="EMBL" id="FONG01000005">
    <property type="protein sequence ID" value="SFE82785.1"/>
    <property type="molecule type" value="Genomic_DNA"/>
</dbReference>
<dbReference type="NCBIfam" id="NF033485">
    <property type="entry name" value="small_SCO1431"/>
    <property type="match status" value="1"/>
</dbReference>
<keyword evidence="2" id="KW-0812">Transmembrane</keyword>
<proteinExistence type="predicted"/>
<accession>A0A1I2DQI5</accession>
<protein>
    <recommendedName>
        <fullName evidence="5">SCO1431 family membrane protein</fullName>
    </recommendedName>
</protein>
<keyword evidence="4" id="KW-1185">Reference proteome</keyword>